<evidence type="ECO:0000313" key="3">
    <source>
        <dbReference type="Proteomes" id="UP000515743"/>
    </source>
</evidence>
<keyword evidence="3" id="KW-1185">Reference proteome</keyword>
<keyword evidence="1" id="KW-0812">Transmembrane</keyword>
<reference evidence="2 3" key="1">
    <citation type="submission" date="2020-07" db="EMBL/GenBank/DDBJ databases">
        <title>Complete genome and description of Corynebacterium incognita strain Marseille-Q3630 sp. nov.</title>
        <authorList>
            <person name="Boxberger M."/>
        </authorList>
    </citation>
    <scope>NUCLEOTIDE SEQUENCE [LARGE SCALE GENOMIC DNA]</scope>
    <source>
        <strain evidence="2 3">Marseille-Q3630</strain>
    </source>
</reference>
<dbReference type="RefSeq" id="WP_185176746.1">
    <property type="nucleotide sequence ID" value="NZ_CP059404.1"/>
</dbReference>
<evidence type="ECO:0000256" key="1">
    <source>
        <dbReference type="SAM" id="Phobius"/>
    </source>
</evidence>
<organism evidence="2 3">
    <name type="scientific">Corynebacterium incognita</name>
    <dbReference type="NCBI Taxonomy" id="2754725"/>
    <lineage>
        <taxon>Bacteria</taxon>
        <taxon>Bacillati</taxon>
        <taxon>Actinomycetota</taxon>
        <taxon>Actinomycetes</taxon>
        <taxon>Mycobacteriales</taxon>
        <taxon>Corynebacteriaceae</taxon>
        <taxon>Corynebacterium</taxon>
    </lineage>
</organism>
<accession>A0A7G7CS07</accession>
<dbReference type="Proteomes" id="UP000515743">
    <property type="component" value="Chromosome"/>
</dbReference>
<gene>
    <name evidence="2" type="ORF">H0194_05260</name>
</gene>
<sequence>MAVTIIGIVSIFLGFICVITAYWTFMRNKPRWVPLLLGLGALVFLTVIPTTCAVFYAA</sequence>
<dbReference type="AlphaFoldDB" id="A0A7G7CS07"/>
<protein>
    <submittedName>
        <fullName evidence="2">Uncharacterized protein</fullName>
    </submittedName>
</protein>
<keyword evidence="1" id="KW-0472">Membrane</keyword>
<dbReference type="EMBL" id="CP059404">
    <property type="protein sequence ID" value="QNE90373.1"/>
    <property type="molecule type" value="Genomic_DNA"/>
</dbReference>
<name>A0A7G7CS07_9CORY</name>
<dbReference type="KEGG" id="cik:H0194_05260"/>
<evidence type="ECO:0000313" key="2">
    <source>
        <dbReference type="EMBL" id="QNE90373.1"/>
    </source>
</evidence>
<proteinExistence type="predicted"/>
<keyword evidence="1" id="KW-1133">Transmembrane helix</keyword>
<feature type="transmembrane region" description="Helical" evidence="1">
    <location>
        <begin position="32"/>
        <end position="57"/>
    </location>
</feature>
<feature type="transmembrane region" description="Helical" evidence="1">
    <location>
        <begin position="6"/>
        <end position="25"/>
    </location>
</feature>